<dbReference type="EC" id="3.4.21.4" evidence="11"/>
<evidence type="ECO:0000256" key="1">
    <source>
        <dbReference type="ARBA" id="ARBA00004239"/>
    </source>
</evidence>
<evidence type="ECO:0000259" key="17">
    <source>
        <dbReference type="PROSITE" id="PS50070"/>
    </source>
</evidence>
<feature type="signal peptide" evidence="15">
    <location>
        <begin position="1"/>
        <end position="21"/>
    </location>
</feature>
<dbReference type="Gene3D" id="2.10.25.10">
    <property type="entry name" value="Laminin"/>
    <property type="match status" value="2"/>
</dbReference>
<keyword evidence="6 14" id="KW-0378">Hydrolase</keyword>
<dbReference type="SUPFAM" id="SSF57440">
    <property type="entry name" value="Kringle-like"/>
    <property type="match status" value="1"/>
</dbReference>
<evidence type="ECO:0000256" key="12">
    <source>
        <dbReference type="PROSITE-ProRule" id="PRU00076"/>
    </source>
</evidence>
<organism evidence="19 20">
    <name type="scientific">Mugilogobius chulae</name>
    <name type="common">yellowstripe goby</name>
    <dbReference type="NCBI Taxonomy" id="88201"/>
    <lineage>
        <taxon>Eukaryota</taxon>
        <taxon>Metazoa</taxon>
        <taxon>Chordata</taxon>
        <taxon>Craniata</taxon>
        <taxon>Vertebrata</taxon>
        <taxon>Euteleostomi</taxon>
        <taxon>Actinopterygii</taxon>
        <taxon>Neopterygii</taxon>
        <taxon>Teleostei</taxon>
        <taxon>Neoteleostei</taxon>
        <taxon>Acanthomorphata</taxon>
        <taxon>Gobiaria</taxon>
        <taxon>Gobiiformes</taxon>
        <taxon>Gobioidei</taxon>
        <taxon>Gobiidae</taxon>
        <taxon>Gobionellinae</taxon>
        <taxon>Mugilogobius</taxon>
    </lineage>
</organism>
<dbReference type="PROSITE" id="PS00022">
    <property type="entry name" value="EGF_1"/>
    <property type="match status" value="2"/>
</dbReference>
<keyword evidence="3 13" id="KW-0420">Kringle</keyword>
<protein>
    <recommendedName>
        <fullName evidence="11">trypsin</fullName>
        <ecNumber evidence="11">3.4.21.4</ecNumber>
    </recommendedName>
</protein>
<dbReference type="InterPro" id="IPR038178">
    <property type="entry name" value="Kringle_sf"/>
</dbReference>
<comment type="caution">
    <text evidence="19">The sequence shown here is derived from an EMBL/GenBank/DDBJ whole genome shotgun (WGS) entry which is preliminary data.</text>
</comment>
<dbReference type="GO" id="GO:0006508">
    <property type="term" value="P:proteolysis"/>
    <property type="evidence" value="ECO:0007669"/>
    <property type="project" value="UniProtKB-KW"/>
</dbReference>
<dbReference type="CDD" id="cd00054">
    <property type="entry name" value="EGF_CA"/>
    <property type="match status" value="2"/>
</dbReference>
<dbReference type="Gene3D" id="2.40.20.10">
    <property type="entry name" value="Plasminogen Kringle 4"/>
    <property type="match status" value="1"/>
</dbReference>
<dbReference type="PROSITE" id="PS00135">
    <property type="entry name" value="TRYPSIN_SER"/>
    <property type="match status" value="1"/>
</dbReference>
<dbReference type="FunFam" id="2.40.10.10:FF:000002">
    <property type="entry name" value="Transmembrane protease serine"/>
    <property type="match status" value="1"/>
</dbReference>
<dbReference type="InterPro" id="IPR001314">
    <property type="entry name" value="Peptidase_S1A"/>
</dbReference>
<feature type="chain" id="PRO_5043968012" description="trypsin" evidence="15">
    <location>
        <begin position="22"/>
        <end position="587"/>
    </location>
</feature>
<keyword evidence="4 14" id="KW-0645">Protease</keyword>
<evidence type="ECO:0000256" key="6">
    <source>
        <dbReference type="ARBA" id="ARBA00022801"/>
    </source>
</evidence>
<feature type="disulfide bond" evidence="12">
    <location>
        <begin position="186"/>
        <end position="195"/>
    </location>
</feature>
<dbReference type="FunFam" id="2.10.25.10:FF:000007">
    <property type="entry name" value="Delta-like protein"/>
    <property type="match status" value="1"/>
</dbReference>
<evidence type="ECO:0000256" key="13">
    <source>
        <dbReference type="PROSITE-ProRule" id="PRU00121"/>
    </source>
</evidence>
<accession>A0AAW0PPM0</accession>
<dbReference type="PRINTS" id="PR00722">
    <property type="entry name" value="CHYMOTRYPSIN"/>
</dbReference>
<proteinExistence type="inferred from homology"/>
<dbReference type="GO" id="GO:0005615">
    <property type="term" value="C:extracellular space"/>
    <property type="evidence" value="ECO:0007669"/>
    <property type="project" value="TreeGrafter"/>
</dbReference>
<evidence type="ECO:0000259" key="18">
    <source>
        <dbReference type="PROSITE" id="PS50240"/>
    </source>
</evidence>
<comment type="catalytic activity">
    <reaction evidence="10">
        <text>Preferential cleavage: Arg-|-Xaa, Lys-|-Xaa.</text>
        <dbReference type="EC" id="3.4.21.4"/>
    </reaction>
</comment>
<sequence length="587" mass="65771">MKLRLLLLCVLLALLLISCEAKKKKKERKHKHGHHRHPHGKHHGRFDAITTDEFFQIVEGGDDDDDDDHHVSDWIFDLQEPEGHCDPNPCRNNGVCEEKERGKRKFKCDCPKPFHGKKCEKVPKYCRRGRCGRGECVVTSRPPYYECKCKEPFKPPNCVRYSACDPNPCHNGGSCVREGNDFDCACPKGFSGRYCQVGPNDCYTGDGESYRGNVSETDDGHECLYWNSHFLLDSGTDPFDTDDHEDGLGHHNFCRNPDGSRMPWCFYRKGHRLWWDYCDVRHCDDPTACPTCPNLGPEHYPHACFYPRPRHYSSPSPSIAPTNATEAQFRTCGLPQPKKQITRIYGGLKVTPGPQNTNVPYRHICGGVLIESCWVLTAGHCVPANRDMQVVLGSQDLSSEEPNEQTITVEEAIRHENYLEKPYACAKESQFVKTACLPDAPLPDGTECTISGWGATENSTYGSQHLLEANVLLINQEKCSKPEVYGKVMDMGMLCAGHLQGGVDSCQGDSGGPLTCVQNHTHSVYGVVSWGDQCGRRTNPGFTLESLNTWTGSGPRFLLLLHKVQHPQSVHSKLPFCITFDISNKSL</sequence>
<evidence type="ECO:0000256" key="11">
    <source>
        <dbReference type="ARBA" id="ARBA00038868"/>
    </source>
</evidence>
<evidence type="ECO:0000256" key="2">
    <source>
        <dbReference type="ARBA" id="ARBA00022525"/>
    </source>
</evidence>
<dbReference type="PROSITE" id="PS01186">
    <property type="entry name" value="EGF_2"/>
    <property type="match status" value="3"/>
</dbReference>
<comment type="caution">
    <text evidence="12">Lacks conserved residue(s) required for the propagation of feature annotation.</text>
</comment>
<dbReference type="CDD" id="cd00108">
    <property type="entry name" value="KR"/>
    <property type="match status" value="1"/>
</dbReference>
<dbReference type="InterPro" id="IPR050127">
    <property type="entry name" value="Serine_Proteases_S1"/>
</dbReference>
<dbReference type="CDD" id="cd00190">
    <property type="entry name" value="Tryp_SPc"/>
    <property type="match status" value="1"/>
</dbReference>
<evidence type="ECO:0000313" key="19">
    <source>
        <dbReference type="EMBL" id="KAK7925460.1"/>
    </source>
</evidence>
<dbReference type="InterPro" id="IPR009003">
    <property type="entry name" value="Peptidase_S1_PA"/>
</dbReference>
<feature type="domain" description="EGF-like" evidence="16">
    <location>
        <begin position="160"/>
        <end position="196"/>
    </location>
</feature>
<dbReference type="PROSITE" id="PS50070">
    <property type="entry name" value="KRINGLE_2"/>
    <property type="match status" value="1"/>
</dbReference>
<dbReference type="Proteomes" id="UP001460270">
    <property type="component" value="Unassembled WGS sequence"/>
</dbReference>
<dbReference type="Pfam" id="PF00051">
    <property type="entry name" value="Kringle"/>
    <property type="match status" value="1"/>
</dbReference>
<dbReference type="SMART" id="SM00181">
    <property type="entry name" value="EGF"/>
    <property type="match status" value="3"/>
</dbReference>
<evidence type="ECO:0000256" key="7">
    <source>
        <dbReference type="ARBA" id="ARBA00022825"/>
    </source>
</evidence>
<gene>
    <name evidence="19" type="ORF">WMY93_007770</name>
</gene>
<dbReference type="SMART" id="SM00130">
    <property type="entry name" value="KR"/>
    <property type="match status" value="1"/>
</dbReference>
<evidence type="ECO:0000256" key="8">
    <source>
        <dbReference type="ARBA" id="ARBA00023157"/>
    </source>
</evidence>
<evidence type="ECO:0000256" key="5">
    <source>
        <dbReference type="ARBA" id="ARBA00022729"/>
    </source>
</evidence>
<dbReference type="PROSITE" id="PS00021">
    <property type="entry name" value="KRINGLE_1"/>
    <property type="match status" value="1"/>
</dbReference>
<keyword evidence="20" id="KW-1185">Reference proteome</keyword>
<evidence type="ECO:0000256" key="9">
    <source>
        <dbReference type="ARBA" id="ARBA00024195"/>
    </source>
</evidence>
<dbReference type="PANTHER" id="PTHR24264">
    <property type="entry name" value="TRYPSIN-RELATED"/>
    <property type="match status" value="1"/>
</dbReference>
<dbReference type="PROSITE" id="PS50026">
    <property type="entry name" value="EGF_3"/>
    <property type="match status" value="2"/>
</dbReference>
<dbReference type="InterPro" id="IPR000742">
    <property type="entry name" value="EGF"/>
</dbReference>
<keyword evidence="8 12" id="KW-1015">Disulfide bond</keyword>
<dbReference type="SUPFAM" id="SSF50494">
    <property type="entry name" value="Trypsin-like serine proteases"/>
    <property type="match status" value="1"/>
</dbReference>
<reference evidence="20" key="1">
    <citation type="submission" date="2024-04" db="EMBL/GenBank/DDBJ databases">
        <title>Salinicola lusitanus LLJ914,a marine bacterium isolated from the Okinawa Trough.</title>
        <authorList>
            <person name="Li J."/>
        </authorList>
    </citation>
    <scope>NUCLEOTIDE SEQUENCE [LARGE SCALE GENOMIC DNA]</scope>
</reference>
<comment type="subcellular location">
    <subcellularLocation>
        <location evidence="1">Secreted</location>
        <location evidence="1">Extracellular space</location>
    </subcellularLocation>
</comment>
<dbReference type="PROSITE" id="PS50240">
    <property type="entry name" value="TRYPSIN_DOM"/>
    <property type="match status" value="1"/>
</dbReference>
<dbReference type="Pfam" id="PF00008">
    <property type="entry name" value="EGF"/>
    <property type="match status" value="2"/>
</dbReference>
<evidence type="ECO:0000259" key="16">
    <source>
        <dbReference type="PROSITE" id="PS50026"/>
    </source>
</evidence>
<evidence type="ECO:0000313" key="20">
    <source>
        <dbReference type="Proteomes" id="UP001460270"/>
    </source>
</evidence>
<dbReference type="AlphaFoldDB" id="A0AAW0PPM0"/>
<name>A0AAW0PPM0_9GOBI</name>
<keyword evidence="5 15" id="KW-0732">Signal</keyword>
<dbReference type="GO" id="GO:0004252">
    <property type="term" value="F:serine-type endopeptidase activity"/>
    <property type="evidence" value="ECO:0007669"/>
    <property type="project" value="UniProtKB-EC"/>
</dbReference>
<dbReference type="Pfam" id="PF00089">
    <property type="entry name" value="Trypsin"/>
    <property type="match status" value="1"/>
</dbReference>
<dbReference type="SUPFAM" id="SSF57196">
    <property type="entry name" value="EGF/Laminin"/>
    <property type="match status" value="1"/>
</dbReference>
<dbReference type="InterPro" id="IPR043504">
    <property type="entry name" value="Peptidase_S1_PA_chymotrypsin"/>
</dbReference>
<dbReference type="InterPro" id="IPR000001">
    <property type="entry name" value="Kringle"/>
</dbReference>
<feature type="disulfide bond" evidence="12">
    <location>
        <begin position="110"/>
        <end position="119"/>
    </location>
</feature>
<dbReference type="InterPro" id="IPR018056">
    <property type="entry name" value="Kringle_CS"/>
</dbReference>
<dbReference type="PANTHER" id="PTHR24264:SF40">
    <property type="entry name" value="HYALURONAN-BINDING PROTEIN 2"/>
    <property type="match status" value="1"/>
</dbReference>
<comment type="similarity">
    <text evidence="9">Belongs to the peptidase S1 family. CLIP subfamily.</text>
</comment>
<keyword evidence="7 14" id="KW-0720">Serine protease</keyword>
<dbReference type="EMBL" id="JBBPFD010000005">
    <property type="protein sequence ID" value="KAK7925460.1"/>
    <property type="molecule type" value="Genomic_DNA"/>
</dbReference>
<dbReference type="FunFam" id="2.40.20.10:FF:000001">
    <property type="entry name" value="Urokinase-type plasminogen activator"/>
    <property type="match status" value="1"/>
</dbReference>
<dbReference type="PROSITE" id="PS51257">
    <property type="entry name" value="PROKAR_LIPOPROTEIN"/>
    <property type="match status" value="1"/>
</dbReference>
<evidence type="ECO:0000256" key="10">
    <source>
        <dbReference type="ARBA" id="ARBA00036320"/>
    </source>
</evidence>
<dbReference type="Gene3D" id="2.40.10.10">
    <property type="entry name" value="Trypsin-like serine proteases"/>
    <property type="match status" value="2"/>
</dbReference>
<keyword evidence="2" id="KW-0964">Secreted</keyword>
<feature type="domain" description="Kringle" evidence="17">
    <location>
        <begin position="201"/>
        <end position="283"/>
    </location>
</feature>
<dbReference type="InterPro" id="IPR001254">
    <property type="entry name" value="Trypsin_dom"/>
</dbReference>
<evidence type="ECO:0000256" key="4">
    <source>
        <dbReference type="ARBA" id="ARBA00022670"/>
    </source>
</evidence>
<feature type="domain" description="EGF-like" evidence="16">
    <location>
        <begin position="81"/>
        <end position="120"/>
    </location>
</feature>
<dbReference type="SMART" id="SM00020">
    <property type="entry name" value="Tryp_SPc"/>
    <property type="match status" value="1"/>
</dbReference>
<feature type="domain" description="Peptidase S1" evidence="18">
    <location>
        <begin position="344"/>
        <end position="566"/>
    </location>
</feature>
<dbReference type="PRINTS" id="PR00018">
    <property type="entry name" value="KRINGLE"/>
</dbReference>
<dbReference type="InterPro" id="IPR033116">
    <property type="entry name" value="TRYPSIN_SER"/>
</dbReference>
<keyword evidence="12" id="KW-0245">EGF-like domain</keyword>
<evidence type="ECO:0000256" key="15">
    <source>
        <dbReference type="SAM" id="SignalP"/>
    </source>
</evidence>
<evidence type="ECO:0000256" key="14">
    <source>
        <dbReference type="RuleBase" id="RU363034"/>
    </source>
</evidence>
<dbReference type="PROSITE" id="PS00134">
    <property type="entry name" value="TRYPSIN_HIS"/>
    <property type="match status" value="1"/>
</dbReference>
<evidence type="ECO:0000256" key="3">
    <source>
        <dbReference type="ARBA" id="ARBA00022572"/>
    </source>
</evidence>
<dbReference type="InterPro" id="IPR018114">
    <property type="entry name" value="TRYPSIN_HIS"/>
</dbReference>
<dbReference type="InterPro" id="IPR013806">
    <property type="entry name" value="Kringle-like"/>
</dbReference>